<evidence type="ECO:0000313" key="3">
    <source>
        <dbReference type="EMBL" id="MBS4182855.1"/>
    </source>
</evidence>
<feature type="transmembrane region" description="Helical" evidence="1">
    <location>
        <begin position="65"/>
        <end position="83"/>
    </location>
</feature>
<dbReference type="EMBL" id="JAGYPE010000002">
    <property type="protein sequence ID" value="MBS4182855.1"/>
    <property type="molecule type" value="Genomic_DNA"/>
</dbReference>
<feature type="domain" description="VanZ-like" evidence="2">
    <location>
        <begin position="20"/>
        <end position="137"/>
    </location>
</feature>
<dbReference type="AlphaFoldDB" id="A0A942SZT8"/>
<dbReference type="InterPro" id="IPR006976">
    <property type="entry name" value="VanZ-like"/>
</dbReference>
<keyword evidence="1" id="KW-1133">Transmembrane helix</keyword>
<organism evidence="3">
    <name type="scientific">Neobacillus citreus</name>
    <dbReference type="NCBI Taxonomy" id="2833578"/>
    <lineage>
        <taxon>Bacteria</taxon>
        <taxon>Bacillati</taxon>
        <taxon>Bacillota</taxon>
        <taxon>Bacilli</taxon>
        <taxon>Bacillales</taxon>
        <taxon>Bacillaceae</taxon>
        <taxon>Neobacillus</taxon>
    </lineage>
</organism>
<keyword evidence="1" id="KW-0812">Transmembrane</keyword>
<proteinExistence type="predicted"/>
<dbReference type="Pfam" id="PF04892">
    <property type="entry name" value="VanZ"/>
    <property type="match status" value="1"/>
</dbReference>
<feature type="transmembrane region" description="Helical" evidence="1">
    <location>
        <begin position="88"/>
        <end position="105"/>
    </location>
</feature>
<reference evidence="3" key="1">
    <citation type="submission" date="2021-05" db="EMBL/GenBank/DDBJ databases">
        <title>Novel Bacillus species.</title>
        <authorList>
            <person name="Liu G."/>
        </authorList>
    </citation>
    <scope>NUCLEOTIDE SEQUENCE</scope>
    <source>
        <strain evidence="3">FJAT-50051</strain>
    </source>
</reference>
<name>A0A942SZT8_9BACI</name>
<protein>
    <submittedName>
        <fullName evidence="3">VanZ family protein</fullName>
    </submittedName>
</protein>
<evidence type="ECO:0000256" key="1">
    <source>
        <dbReference type="SAM" id="Phobius"/>
    </source>
</evidence>
<accession>A0A942SZT8</accession>
<keyword evidence="1" id="KW-0472">Membrane</keyword>
<gene>
    <name evidence="3" type="ORF">KHB02_15785</name>
</gene>
<evidence type="ECO:0000259" key="2">
    <source>
        <dbReference type="Pfam" id="PF04892"/>
    </source>
</evidence>
<sequence>MRQTVRMFRKLLLLALTAGYAWVIWRMTLTPQVFTAAQSSLVEHAIVWAQQLTGSSWLTYERTEFLANIAMFVPVGMLAALWLPRRWWILGAIVAVGLSVGIELYQGEFLPNRVSDPRDVLSNGLGGLLGATLVGLFRSLLPAPRRRRVRARTV</sequence>
<comment type="caution">
    <text evidence="3">The sequence shown here is derived from an EMBL/GenBank/DDBJ whole genome shotgun (WGS) entry which is preliminary data.</text>
</comment>
<feature type="transmembrane region" description="Helical" evidence="1">
    <location>
        <begin position="125"/>
        <end position="143"/>
    </location>
</feature>